<reference evidence="3 4" key="1">
    <citation type="submission" date="2018-08" db="EMBL/GenBank/DDBJ databases">
        <title>Bacillus jemisoniae sp. nov., Bacillus chryseoplanitiae sp. nov., Bacillus resnikiae sp. nov., and Bacillus frankliniae sp. nov., isolated from Viking spacecraft and associated surfaces.</title>
        <authorList>
            <person name="Seuylemezian A."/>
            <person name="Vaishampayan P."/>
        </authorList>
    </citation>
    <scope>NUCLEOTIDE SEQUENCE [LARGE SCALE GENOMIC DNA]</scope>
    <source>
        <strain evidence="3 4">JJ-247</strain>
    </source>
</reference>
<dbReference type="EMBL" id="QWVT01000015">
    <property type="protein sequence ID" value="RID85559.1"/>
    <property type="molecule type" value="Genomic_DNA"/>
</dbReference>
<proteinExistence type="predicted"/>
<dbReference type="Proteomes" id="UP000265816">
    <property type="component" value="Unassembled WGS sequence"/>
</dbReference>
<gene>
    <name evidence="3" type="ORF">D1970_08310</name>
</gene>
<dbReference type="GO" id="GO:0032259">
    <property type="term" value="P:methylation"/>
    <property type="evidence" value="ECO:0007669"/>
    <property type="project" value="UniProtKB-KW"/>
</dbReference>
<feature type="domain" description="Methyltransferase" evidence="2">
    <location>
        <begin position="39"/>
        <end position="129"/>
    </location>
</feature>
<dbReference type="PANTHER" id="PTHR43861:SF3">
    <property type="entry name" value="PUTATIVE (AFU_ORTHOLOGUE AFUA_2G14390)-RELATED"/>
    <property type="match status" value="1"/>
</dbReference>
<dbReference type="AlphaFoldDB" id="A0A398B639"/>
<name>A0A398B639_9BACI</name>
<evidence type="ECO:0000256" key="1">
    <source>
        <dbReference type="ARBA" id="ARBA00022679"/>
    </source>
</evidence>
<dbReference type="PANTHER" id="PTHR43861">
    <property type="entry name" value="TRANS-ACONITATE 2-METHYLTRANSFERASE-RELATED"/>
    <property type="match status" value="1"/>
</dbReference>
<evidence type="ECO:0000259" key="2">
    <source>
        <dbReference type="Pfam" id="PF13649"/>
    </source>
</evidence>
<comment type="caution">
    <text evidence="3">The sequence shown here is derived from an EMBL/GenBank/DDBJ whole genome shotgun (WGS) entry which is preliminary data.</text>
</comment>
<dbReference type="CDD" id="cd02440">
    <property type="entry name" value="AdoMet_MTases"/>
    <property type="match status" value="1"/>
</dbReference>
<dbReference type="InterPro" id="IPR041698">
    <property type="entry name" value="Methyltransf_25"/>
</dbReference>
<accession>A0A398B639</accession>
<dbReference type="Pfam" id="PF13649">
    <property type="entry name" value="Methyltransf_25"/>
    <property type="match status" value="1"/>
</dbReference>
<dbReference type="GO" id="GO:0008168">
    <property type="term" value="F:methyltransferase activity"/>
    <property type="evidence" value="ECO:0007669"/>
    <property type="project" value="UniProtKB-KW"/>
</dbReference>
<keyword evidence="1 3" id="KW-0808">Transferase</keyword>
<keyword evidence="3" id="KW-0489">Methyltransferase</keyword>
<dbReference type="Gene3D" id="3.40.50.150">
    <property type="entry name" value="Vaccinia Virus protein VP39"/>
    <property type="match status" value="1"/>
</dbReference>
<keyword evidence="4" id="KW-1185">Reference proteome</keyword>
<dbReference type="SUPFAM" id="SSF53335">
    <property type="entry name" value="S-adenosyl-L-methionine-dependent methyltransferases"/>
    <property type="match status" value="1"/>
</dbReference>
<evidence type="ECO:0000313" key="4">
    <source>
        <dbReference type="Proteomes" id="UP000265816"/>
    </source>
</evidence>
<dbReference type="InterPro" id="IPR029063">
    <property type="entry name" value="SAM-dependent_MTases_sf"/>
</dbReference>
<dbReference type="OrthoDB" id="9804312at2"/>
<dbReference type="RefSeq" id="WP_119112412.1">
    <property type="nucleotide sequence ID" value="NZ_CBCSEO010000002.1"/>
</dbReference>
<evidence type="ECO:0000313" key="3">
    <source>
        <dbReference type="EMBL" id="RID85559.1"/>
    </source>
</evidence>
<sequence length="202" mass="23117">MGNQWNERFGAVQYVYGEEPNVFIQTQQYRLQENKKIVAFAEGEGRNAVFLARQGHDVTAWDYALNGLKKTKALAKRFGVNVETEQKDLIHNQVPSEKFDAAIMVFGHFEKKDQKTVLDKMVSTVKPGGILMLEVYSEDQLRYGTGGPKDVDMLYNPVDLLDWAKGYKVLHFYYGEEEREEGNLHTGLCHVVQVILRKEKVG</sequence>
<organism evidence="3 4">
    <name type="scientific">Mesobacillus zeae</name>
    <dbReference type="NCBI Taxonomy" id="1917180"/>
    <lineage>
        <taxon>Bacteria</taxon>
        <taxon>Bacillati</taxon>
        <taxon>Bacillota</taxon>
        <taxon>Bacilli</taxon>
        <taxon>Bacillales</taxon>
        <taxon>Bacillaceae</taxon>
        <taxon>Mesobacillus</taxon>
    </lineage>
</organism>
<protein>
    <submittedName>
        <fullName evidence="3">Class I SAM-dependent methyltransferase</fullName>
    </submittedName>
</protein>